<feature type="region of interest" description="Disordered" evidence="2">
    <location>
        <begin position="1756"/>
        <end position="1863"/>
    </location>
</feature>
<feature type="compositionally biased region" description="Polar residues" evidence="2">
    <location>
        <begin position="1780"/>
        <end position="1795"/>
    </location>
</feature>
<feature type="compositionally biased region" description="Low complexity" evidence="2">
    <location>
        <begin position="388"/>
        <end position="404"/>
    </location>
</feature>
<gene>
    <name evidence="3" type="ORF">EV421DRAFT_1922934</name>
</gene>
<organism evidence="3 4">
    <name type="scientific">Armillaria borealis</name>
    <dbReference type="NCBI Taxonomy" id="47425"/>
    <lineage>
        <taxon>Eukaryota</taxon>
        <taxon>Fungi</taxon>
        <taxon>Dikarya</taxon>
        <taxon>Basidiomycota</taxon>
        <taxon>Agaricomycotina</taxon>
        <taxon>Agaricomycetes</taxon>
        <taxon>Agaricomycetidae</taxon>
        <taxon>Agaricales</taxon>
        <taxon>Marasmiineae</taxon>
        <taxon>Physalacriaceae</taxon>
        <taxon>Armillaria</taxon>
    </lineage>
</organism>
<feature type="coiled-coil region" evidence="1">
    <location>
        <begin position="1612"/>
        <end position="1688"/>
    </location>
</feature>
<feature type="compositionally biased region" description="Low complexity" evidence="2">
    <location>
        <begin position="293"/>
        <end position="302"/>
    </location>
</feature>
<feature type="compositionally biased region" description="Basic and acidic residues" evidence="2">
    <location>
        <begin position="550"/>
        <end position="560"/>
    </location>
</feature>
<feature type="region of interest" description="Disordered" evidence="2">
    <location>
        <begin position="531"/>
        <end position="588"/>
    </location>
</feature>
<dbReference type="Proteomes" id="UP001175226">
    <property type="component" value="Unassembled WGS sequence"/>
</dbReference>
<keyword evidence="1" id="KW-0175">Coiled coil</keyword>
<feature type="region of interest" description="Disordered" evidence="2">
    <location>
        <begin position="618"/>
        <end position="665"/>
    </location>
</feature>
<name>A0AA39K9H7_9AGAR</name>
<accession>A0AA39K9H7</accession>
<protein>
    <submittedName>
        <fullName evidence="3">Uncharacterized protein</fullName>
    </submittedName>
</protein>
<reference evidence="3" key="1">
    <citation type="submission" date="2023-06" db="EMBL/GenBank/DDBJ databases">
        <authorList>
            <consortium name="Lawrence Berkeley National Laboratory"/>
            <person name="Ahrendt S."/>
            <person name="Sahu N."/>
            <person name="Indic B."/>
            <person name="Wong-Bajracharya J."/>
            <person name="Merenyi Z."/>
            <person name="Ke H.-M."/>
            <person name="Monk M."/>
            <person name="Kocsube S."/>
            <person name="Drula E."/>
            <person name="Lipzen A."/>
            <person name="Balint B."/>
            <person name="Henrissat B."/>
            <person name="Andreopoulos B."/>
            <person name="Martin F.M."/>
            <person name="Harder C.B."/>
            <person name="Rigling D."/>
            <person name="Ford K.L."/>
            <person name="Foster G.D."/>
            <person name="Pangilinan J."/>
            <person name="Papanicolaou A."/>
            <person name="Barry K."/>
            <person name="LaButti K."/>
            <person name="Viragh M."/>
            <person name="Koriabine M."/>
            <person name="Yan M."/>
            <person name="Riley R."/>
            <person name="Champramary S."/>
            <person name="Plett K.L."/>
            <person name="Tsai I.J."/>
            <person name="Slot J."/>
            <person name="Sipos G."/>
            <person name="Plett J."/>
            <person name="Nagy L.G."/>
            <person name="Grigoriev I.V."/>
        </authorList>
    </citation>
    <scope>NUCLEOTIDE SEQUENCE</scope>
    <source>
        <strain evidence="3">FPL87.14</strain>
    </source>
</reference>
<feature type="compositionally biased region" description="Acidic residues" evidence="2">
    <location>
        <begin position="419"/>
        <end position="457"/>
    </location>
</feature>
<feature type="coiled-coil region" evidence="1">
    <location>
        <begin position="1525"/>
        <end position="1580"/>
    </location>
</feature>
<evidence type="ECO:0000313" key="4">
    <source>
        <dbReference type="Proteomes" id="UP001175226"/>
    </source>
</evidence>
<feature type="region of interest" description="Disordered" evidence="2">
    <location>
        <begin position="293"/>
        <end position="323"/>
    </location>
</feature>
<evidence type="ECO:0000256" key="2">
    <source>
        <dbReference type="SAM" id="MobiDB-lite"/>
    </source>
</evidence>
<proteinExistence type="predicted"/>
<feature type="region of interest" description="Disordered" evidence="2">
    <location>
        <begin position="946"/>
        <end position="989"/>
    </location>
</feature>
<feature type="coiled-coil region" evidence="1">
    <location>
        <begin position="1420"/>
        <end position="1489"/>
    </location>
</feature>
<evidence type="ECO:0000256" key="1">
    <source>
        <dbReference type="SAM" id="Coils"/>
    </source>
</evidence>
<dbReference type="EMBL" id="JAUEPT010000001">
    <property type="protein sequence ID" value="KAK0456867.1"/>
    <property type="molecule type" value="Genomic_DNA"/>
</dbReference>
<evidence type="ECO:0000313" key="3">
    <source>
        <dbReference type="EMBL" id="KAK0456867.1"/>
    </source>
</evidence>
<comment type="caution">
    <text evidence="3">The sequence shown here is derived from an EMBL/GenBank/DDBJ whole genome shotgun (WGS) entry which is preliminary data.</text>
</comment>
<feature type="region of interest" description="Disordered" evidence="2">
    <location>
        <begin position="699"/>
        <end position="722"/>
    </location>
</feature>
<feature type="region of interest" description="Disordered" evidence="2">
    <location>
        <begin position="354"/>
        <end position="478"/>
    </location>
</feature>
<keyword evidence="4" id="KW-1185">Reference proteome</keyword>
<sequence length="1863" mass="204635">MARHRDALPRLNIPASLNMQQPMQTMYSPALPTSIQQGFHPPLPMQTPMQTFFPQVPFAPGRPTHHAGQASIAQLAAAGIHPPSGYPMTPMGGHFSRPSMSMNGPPGGHPFPGRNRRQLSIGGPPKAVLGGPNRKVSPIPPAAVAVSGSSTPPASQPKPKKIVVNLPKEDIIGDNGQVVGRASWARNPLSDPVILPLPDIVAVETYSIEIYPSNDWRYDIPPTIDVFLPGKSAWDTMKQMAIEEKLEKLGVEHGSGSNVPHIYAPHARAASISSPADPALLLFKLNKLQQSQSASSNNSLAPSPQPSFGMSPSPHQQGPRFMMNRHGHSMSLAQPSTQSLYPYNNGSVASLNPFGHDAILGSDQMPSRSPRVSPGPPGIGEIHAPQGRVPVALPSLAPPLSVSRPDSRPDFTRGFGLDIPEEEEEEEEEVAEDENMSQADSNEEGFDEEVDDDEDRGTEDAGMTTASQSQRHSRHMSKLSAALSLRSFGVFNVDGLNERTDLEPIADGNISMEEKHDLDGVEEWTGSEDVFMGHESSDDESIGEWSNPSDEERARQQRLERRVRRRALQQDAEQPRRIPNFPHPPENTMVLARSGEEDIISNPSEEEQLHDHEGYLGMHNYYERPPSNMSGRSSRPLPPLPHSRLPSGQHSIHDPAQAHSRHPSDLNLEFPEPKPAVPRLNPNAKPFVFGAPLQSSWKSDGFSGSGDHAHSRAPSLGKPLNAGAQEFKPSAFTFKAAGPVFPLAEPYRPLPVPPVDQSSPFRVQGREKRRRHGSSETMEEGDSMASFKFPPTTDSPGFHQMPSPRLDRSGHSSVNPSAEPFTFAGFSAAATLPPIPPAEPNEESLQDESTARAEYGDSQADAFDLPSSSKTKRAPIPLDFKHTVSNNTVPAGLFKALVNNGGEERTRRAVRSRLSSREIFEHVSRPSLDDLSVPAISHKVSRSRLVTDPGHRQVSPTEDVFGSTRHSRRRSSLPDALHPFPSGSSMSETSVINKDLTSRFELHKIEDMVDDKIAVLRHDIRGGSTLNPNTEAMITEVLSLFRTQLRDSATRSLEDTQLDARGELDFQLIKDVIEQAHAETLGHLKQELSSISQSFSKGRPILNAGVPDATLEQYSTRTIQAVNEAISELSVRLESIGRAAPARERDAIVDAIVSALSPVLSSIRPDSVDYDYLSEKLSQAVKPNLSQLIDLASDKRETAALIVEQLIPLLPNMQEPSPAVDTDAISLQLTSAVTRAIAPIDAFEIKEQVADLVVERLDARLANRDKTLTVDTIASRVTDNVSGLLKPLQSIDSTLSTLVEGQRSLASQQSDLSSAQSNVVDVMTGLPSNVLSAVRDIGTQIELLSKKQVEDKSIVPDENIVHIKSVVDDLTDKQRALAEQSGELLGLHKDVVQKINALPESFSVATSVLQQAHAEFALSRDTVKHELEDLRKTNTELQVQVAKARGAHGQVRVEKEMLSEKLGIVEADRDRLRAQVKELQDSAAAKAEESAVVEVRNTELQGALAKALSRLQSSDVATQSNQERIAELEKANQELLFDKRTLKTKIDALELKVAFASRDKDLAEETIATLRRQNEDLTTNSSQWDSLRQASDQIQMIANFMRQSEDEELNELKRTRDKSKLLEGEHSALQKRFKDQEGRISNSEKAAFTARQSLSQAQQRAIEWEKRAKEYEGKLEHTQTMLDQAEQTQGQLDTDYSLVKMQLEEHEADGRLAKVDFLFYISLYPSDSAQDRETRLREQISALEAKIRVMQTEFERSRNANVKTPAVARPRNGVPRPDSRASTEYSRSRSVTPNGHTPPQPSVWDSIHAPKSNGATYSPSPRYPAALSRGTPRRRSQIPLAPPSPTPSTVSLAPTVDEDGWWT</sequence>
<feature type="region of interest" description="Disordered" evidence="2">
    <location>
        <begin position="745"/>
        <end position="874"/>
    </location>
</feature>